<dbReference type="AlphaFoldDB" id="A0A0V0RI89"/>
<evidence type="ECO:0000313" key="3">
    <source>
        <dbReference type="Proteomes" id="UP000054630"/>
    </source>
</evidence>
<dbReference type="EMBL" id="JYDL01000174">
    <property type="protein sequence ID" value="KRX14042.1"/>
    <property type="molecule type" value="Genomic_DNA"/>
</dbReference>
<keyword evidence="1" id="KW-1133">Transmembrane helix</keyword>
<accession>A0A0V0RI89</accession>
<evidence type="ECO:0008006" key="4">
    <source>
        <dbReference type="Google" id="ProtNLM"/>
    </source>
</evidence>
<protein>
    <recommendedName>
        <fullName evidence="4">Transmembrane protein</fullName>
    </recommendedName>
</protein>
<gene>
    <name evidence="2" type="ORF">T07_10419</name>
</gene>
<evidence type="ECO:0000256" key="1">
    <source>
        <dbReference type="SAM" id="Phobius"/>
    </source>
</evidence>
<feature type="transmembrane region" description="Helical" evidence="1">
    <location>
        <begin position="24"/>
        <end position="45"/>
    </location>
</feature>
<reference evidence="2 3" key="1">
    <citation type="submission" date="2015-01" db="EMBL/GenBank/DDBJ databases">
        <title>Evolution of Trichinella species and genotypes.</title>
        <authorList>
            <person name="Korhonen P.K."/>
            <person name="Edoardo P."/>
            <person name="Giuseppe L.R."/>
            <person name="Gasser R.B."/>
        </authorList>
    </citation>
    <scope>NUCLEOTIDE SEQUENCE [LARGE SCALE GENOMIC DNA]</scope>
    <source>
        <strain evidence="2">ISS37</strain>
    </source>
</reference>
<keyword evidence="3" id="KW-1185">Reference proteome</keyword>
<organism evidence="2 3">
    <name type="scientific">Trichinella nelsoni</name>
    <dbReference type="NCBI Taxonomy" id="6336"/>
    <lineage>
        <taxon>Eukaryota</taxon>
        <taxon>Metazoa</taxon>
        <taxon>Ecdysozoa</taxon>
        <taxon>Nematoda</taxon>
        <taxon>Enoplea</taxon>
        <taxon>Dorylaimia</taxon>
        <taxon>Trichinellida</taxon>
        <taxon>Trichinellidae</taxon>
        <taxon>Trichinella</taxon>
    </lineage>
</organism>
<sequence length="109" mass="12785">MVEKVEQIVLQNSNFQKIKRRFQLIYVDLIILIRLFVVNYCNFLLAQQWTTSCGSEWKLIPLVGLFFRGNCTHMYACGLLDMILNYQQQCITVVLDLIKKSKLYISSNT</sequence>
<dbReference type="Proteomes" id="UP000054630">
    <property type="component" value="Unassembled WGS sequence"/>
</dbReference>
<proteinExistence type="predicted"/>
<comment type="caution">
    <text evidence="2">The sequence shown here is derived from an EMBL/GenBank/DDBJ whole genome shotgun (WGS) entry which is preliminary data.</text>
</comment>
<evidence type="ECO:0000313" key="2">
    <source>
        <dbReference type="EMBL" id="KRX14042.1"/>
    </source>
</evidence>
<keyword evidence="1" id="KW-0812">Transmembrane</keyword>
<name>A0A0V0RI89_9BILA</name>
<keyword evidence="1" id="KW-0472">Membrane</keyword>